<dbReference type="InterPro" id="IPR000542">
    <property type="entry name" value="Carn_acyl_trans"/>
</dbReference>
<evidence type="ECO:0000256" key="2">
    <source>
        <dbReference type="ARBA" id="ARBA00022679"/>
    </source>
</evidence>
<comment type="caution">
    <text evidence="6">The sequence shown here is derived from an EMBL/GenBank/DDBJ whole genome shotgun (WGS) entry which is preliminary data.</text>
</comment>
<keyword evidence="4" id="KW-1133">Transmembrane helix</keyword>
<evidence type="ECO:0000256" key="3">
    <source>
        <dbReference type="ARBA" id="ARBA00023315"/>
    </source>
</evidence>
<keyword evidence="3" id="KW-0012">Acyltransferase</keyword>
<evidence type="ECO:0000313" key="6">
    <source>
        <dbReference type="EMBL" id="CAH3041660.1"/>
    </source>
</evidence>
<feature type="domain" description="Choline/carnitine acyltransferase" evidence="5">
    <location>
        <begin position="78"/>
        <end position="651"/>
    </location>
</feature>
<comment type="similarity">
    <text evidence="1">Belongs to the carnitine/choline acetyltransferase family.</text>
</comment>
<sequence length="666" mass="75246">MFWAPYGISEFPEVHFEFPFNLIGKLTMVFFNRPIMLLMFLLFHQIAVRFTNPVMVRTSAALYKPFSMLAKQESLPPLPVPPLQQTMDKYLKAIKPLVDEEDFEYTEDLVKNFSKPKGDGEVLQNLLLEKMKTEKNWLANWWDNAAYFDCRSPVVITTSPGLSFPKVPFTGKVDHLKYAARVISSVWKYKNLIDSESVPVDMMGKAPLCMVQYLKLLGTCRIPQPARDEVFVAPKGTSKHVIVAYKNEFYILNLFNGSQLLTEGELVAQLEKITNSSDPPEEPVGVLTSAERTFWAKQRKRLLRDRKNKANLEAIEKAVFVLCLDQPPPHSTQSPSVMENPTCSITARQSLHGDGTEYNSCNRWFDKIVQICVSVDGHAGMCYEHSAAEGPPVAALCNHILDNLENHLHIEPSDARHLETPSKLKWNLSSKVKEAIKQSACDLDTMIQDIDLRCFIYDGYGKSFVKKQKMSPDAWIQMAFQLTFYRLHNHNPPTYETGSTRKFLLGRTDTIRSASIASSEFVKAMVSPNKTNAEKLDLMKKAIGAHSNYTKEAVNGQAIDRHLLGLKLAALESRMNLHELFMDSSYQYALHYKVSTSQVPSNHELFLSFGPAVPDGYGVCYNPQNDKIILGVSTVNSNPETNPGHFAAYLQRSLDEMRLLVTTAKL</sequence>
<gene>
    <name evidence="6" type="ORF">PLOB_00047834</name>
</gene>
<dbReference type="SUPFAM" id="SSF52777">
    <property type="entry name" value="CoA-dependent acyltransferases"/>
    <property type="match status" value="2"/>
</dbReference>
<reference evidence="6 7" key="1">
    <citation type="submission" date="2022-05" db="EMBL/GenBank/DDBJ databases">
        <authorList>
            <consortium name="Genoscope - CEA"/>
            <person name="William W."/>
        </authorList>
    </citation>
    <scope>NUCLEOTIDE SEQUENCE [LARGE SCALE GENOMIC DNA]</scope>
</reference>
<dbReference type="Proteomes" id="UP001159405">
    <property type="component" value="Unassembled WGS sequence"/>
</dbReference>
<dbReference type="InterPro" id="IPR023213">
    <property type="entry name" value="CAT-like_dom_sf"/>
</dbReference>
<dbReference type="InterPro" id="IPR042231">
    <property type="entry name" value="Cho/carn_acyl_trans_2"/>
</dbReference>
<dbReference type="Gene3D" id="3.30.559.70">
    <property type="entry name" value="Choline/Carnitine o-acyltransferase, domain 2"/>
    <property type="match status" value="1"/>
</dbReference>
<dbReference type="PROSITE" id="PS00439">
    <property type="entry name" value="ACYLTRANSF_C_1"/>
    <property type="match status" value="1"/>
</dbReference>
<name>A0ABN8N2P5_9CNID</name>
<feature type="transmembrane region" description="Helical" evidence="4">
    <location>
        <begin position="20"/>
        <end position="43"/>
    </location>
</feature>
<proteinExistence type="inferred from homology"/>
<evidence type="ECO:0000256" key="1">
    <source>
        <dbReference type="ARBA" id="ARBA00005232"/>
    </source>
</evidence>
<organism evidence="6 7">
    <name type="scientific">Porites lobata</name>
    <dbReference type="NCBI Taxonomy" id="104759"/>
    <lineage>
        <taxon>Eukaryota</taxon>
        <taxon>Metazoa</taxon>
        <taxon>Cnidaria</taxon>
        <taxon>Anthozoa</taxon>
        <taxon>Hexacorallia</taxon>
        <taxon>Scleractinia</taxon>
        <taxon>Fungiina</taxon>
        <taxon>Poritidae</taxon>
        <taxon>Porites</taxon>
    </lineage>
</organism>
<keyword evidence="4" id="KW-0472">Membrane</keyword>
<protein>
    <recommendedName>
        <fullName evidence="5">Choline/carnitine acyltransferase domain-containing protein</fullName>
    </recommendedName>
</protein>
<dbReference type="Gene3D" id="3.30.559.10">
    <property type="entry name" value="Chloramphenicol acetyltransferase-like domain"/>
    <property type="match status" value="1"/>
</dbReference>
<dbReference type="EMBL" id="CALNXK010000009">
    <property type="protein sequence ID" value="CAH3041660.1"/>
    <property type="molecule type" value="Genomic_DNA"/>
</dbReference>
<dbReference type="Pfam" id="PF00755">
    <property type="entry name" value="Carn_acyltransf"/>
    <property type="match status" value="1"/>
</dbReference>
<keyword evidence="2" id="KW-0808">Transferase</keyword>
<evidence type="ECO:0000259" key="5">
    <source>
        <dbReference type="Pfam" id="PF00755"/>
    </source>
</evidence>
<dbReference type="PANTHER" id="PTHR22589:SF103">
    <property type="entry name" value="CARNITINE O-ACETYL-TRANSFERASE, ISOFORM A-RELATED"/>
    <property type="match status" value="1"/>
</dbReference>
<evidence type="ECO:0000256" key="4">
    <source>
        <dbReference type="SAM" id="Phobius"/>
    </source>
</evidence>
<evidence type="ECO:0000313" key="7">
    <source>
        <dbReference type="Proteomes" id="UP001159405"/>
    </source>
</evidence>
<dbReference type="InterPro" id="IPR039551">
    <property type="entry name" value="Cho/carn_acyl_trans"/>
</dbReference>
<keyword evidence="4" id="KW-0812">Transmembrane</keyword>
<accession>A0ABN8N2P5</accession>
<keyword evidence="7" id="KW-1185">Reference proteome</keyword>
<dbReference type="PANTHER" id="PTHR22589">
    <property type="entry name" value="CARNITINE O-ACYLTRANSFERASE"/>
    <property type="match status" value="1"/>
</dbReference>